<name>A0A8S5SE54_9CAUD</name>
<sequence>MITRRGGGGLKIDGLLDEYVVSSGSVSAGDFVKWVFEIKSLGATGKVTNTNKFSQISAAEVDDSHAIIVYQSYTPDVYPTACIVAFTESGAAAGTATQIGPTGTDTDGGTNVCVYSIGDNQFLVFSLKDSSSKWYAGKLTVDNGYTITVNNQMALQSEIDSRIKHIWRIDGNKFGGIYYASSYLNISVLEWENNKITARKGSKYYAYYGMTEDAIANGFTPIAGEKYACITSEKTSNKMFLTYFTDTGTTVTLDTPTSVSSSGGAGLGVLKLPNGKYLLPCSAQVSGVNIYLGVRLITVTSNAITMGTVTQITTTAMNSGQRAVQIHMANLPGGRVILVRDYDTTGAYKANYLIIEVLGDTVTTLTDSVQISGPDATDLSFRRGSVVGVGNSVAMFYSAGSTRVIQILGGSNGIAKCSTGEYVGGLAAEDGTANDTIQVYHPA</sequence>
<reference evidence="1" key="1">
    <citation type="journal article" date="2021" name="Proc. Natl. Acad. Sci. U.S.A.">
        <title>A Catalog of Tens of Thousands of Viruses from Human Metagenomes Reveals Hidden Associations with Chronic Diseases.</title>
        <authorList>
            <person name="Tisza M.J."/>
            <person name="Buck C.B."/>
        </authorList>
    </citation>
    <scope>NUCLEOTIDE SEQUENCE</scope>
    <source>
        <strain evidence="1">CtrNG92</strain>
    </source>
</reference>
<protein>
    <submittedName>
        <fullName evidence="1">Uncharacterized protein</fullName>
    </submittedName>
</protein>
<proteinExistence type="predicted"/>
<accession>A0A8S5SE54</accession>
<dbReference type="EMBL" id="BK032578">
    <property type="protein sequence ID" value="DAF49241.1"/>
    <property type="molecule type" value="Genomic_DNA"/>
</dbReference>
<evidence type="ECO:0000313" key="1">
    <source>
        <dbReference type="EMBL" id="DAF49241.1"/>
    </source>
</evidence>
<organism evidence="1">
    <name type="scientific">Caudovirales sp. ctrNG92</name>
    <dbReference type="NCBI Taxonomy" id="2827638"/>
    <lineage>
        <taxon>Viruses</taxon>
        <taxon>Duplodnaviria</taxon>
        <taxon>Heunggongvirae</taxon>
        <taxon>Uroviricota</taxon>
        <taxon>Caudoviricetes</taxon>
    </lineage>
</organism>